<evidence type="ECO:0000313" key="1">
    <source>
        <dbReference type="EMBL" id="MBC2293765.1"/>
    </source>
</evidence>
<name>A0A842FY58_9LIST</name>
<reference evidence="1 2" key="1">
    <citation type="submission" date="2020-03" db="EMBL/GenBank/DDBJ databases">
        <title>Soil Listeria distribution.</title>
        <authorList>
            <person name="Liao J."/>
            <person name="Wiedmann M."/>
        </authorList>
    </citation>
    <scope>NUCLEOTIDE SEQUENCE [LARGE SCALE GENOMIC DNA]</scope>
    <source>
        <strain evidence="1 2">FSL L7-0051</strain>
    </source>
</reference>
<dbReference type="EMBL" id="JAARZT010000020">
    <property type="protein sequence ID" value="MBC2293765.1"/>
    <property type="molecule type" value="Genomic_DNA"/>
</dbReference>
<dbReference type="Proteomes" id="UP000543005">
    <property type="component" value="Unassembled WGS sequence"/>
</dbReference>
<dbReference type="RefSeq" id="WP_185597791.1">
    <property type="nucleotide sequence ID" value="NZ_JAARNA010000006.1"/>
</dbReference>
<organism evidence="1 2">
    <name type="scientific">Listeria booriae</name>
    <dbReference type="NCBI Taxonomy" id="1552123"/>
    <lineage>
        <taxon>Bacteria</taxon>
        <taxon>Bacillati</taxon>
        <taxon>Bacillota</taxon>
        <taxon>Bacilli</taxon>
        <taxon>Bacillales</taxon>
        <taxon>Listeriaceae</taxon>
        <taxon>Listeria</taxon>
    </lineage>
</organism>
<proteinExistence type="predicted"/>
<sequence>MRYKDINPAFDPLIRNITTKQFHVIGVYAPESKIYIALNGGRRSSVNTDIGGLFEYDFDELHVGDIVTFSVKNGSDYETLLEEVIRE</sequence>
<accession>A0A842FY58</accession>
<evidence type="ECO:0000313" key="2">
    <source>
        <dbReference type="Proteomes" id="UP000543005"/>
    </source>
</evidence>
<comment type="caution">
    <text evidence="1">The sequence shown here is derived from an EMBL/GenBank/DDBJ whole genome shotgun (WGS) entry which is preliminary data.</text>
</comment>
<gene>
    <name evidence="1" type="ORF">HCC36_11045</name>
</gene>
<dbReference type="AlphaFoldDB" id="A0A842FY58"/>
<protein>
    <submittedName>
        <fullName evidence="1">Uncharacterized protein</fullName>
    </submittedName>
</protein>